<protein>
    <submittedName>
        <fullName evidence="1">Uncharacterized protein</fullName>
    </submittedName>
</protein>
<evidence type="ECO:0000313" key="2">
    <source>
        <dbReference type="Proteomes" id="UP000326759"/>
    </source>
</evidence>
<accession>A0A5N5TPK1</accession>
<organism evidence="1 2">
    <name type="scientific">Armadillidium nasatum</name>
    <dbReference type="NCBI Taxonomy" id="96803"/>
    <lineage>
        <taxon>Eukaryota</taxon>
        <taxon>Metazoa</taxon>
        <taxon>Ecdysozoa</taxon>
        <taxon>Arthropoda</taxon>
        <taxon>Crustacea</taxon>
        <taxon>Multicrustacea</taxon>
        <taxon>Malacostraca</taxon>
        <taxon>Eumalacostraca</taxon>
        <taxon>Peracarida</taxon>
        <taxon>Isopoda</taxon>
        <taxon>Oniscidea</taxon>
        <taxon>Crinocheta</taxon>
        <taxon>Armadillidiidae</taxon>
        <taxon>Armadillidium</taxon>
    </lineage>
</organism>
<sequence length="181" mass="21456">MVKMKKKENLATLGSQRKSYKIFIPNVDPKIVWEFLADYSNVAKLNIRIVKWQLVKEDKIVKRKSHFPVWIYNVVSYEAMIGQFLFGLNENHATIEVEEVDLATSHFRITNMFKTYSFRNLITINNTSRMDFRKSTNDGKIGTIFEEKIVMNCPLLFTFICNYETDKNREDFYKNLLLVFQ</sequence>
<dbReference type="OrthoDB" id="6578546at2759"/>
<gene>
    <name evidence="1" type="ORF">Anas_08372</name>
</gene>
<reference evidence="1 2" key="1">
    <citation type="journal article" date="2019" name="PLoS Biol.">
        <title>Sex chromosomes control vertical transmission of feminizing Wolbachia symbionts in an isopod.</title>
        <authorList>
            <person name="Becking T."/>
            <person name="Chebbi M.A."/>
            <person name="Giraud I."/>
            <person name="Moumen B."/>
            <person name="Laverre T."/>
            <person name="Caubet Y."/>
            <person name="Peccoud J."/>
            <person name="Gilbert C."/>
            <person name="Cordaux R."/>
        </authorList>
    </citation>
    <scope>NUCLEOTIDE SEQUENCE [LARGE SCALE GENOMIC DNA]</scope>
    <source>
        <strain evidence="1">ANa2</strain>
        <tissue evidence="1">Whole body excluding digestive tract and cuticle</tissue>
    </source>
</reference>
<keyword evidence="2" id="KW-1185">Reference proteome</keyword>
<dbReference type="AlphaFoldDB" id="A0A5N5TPK1"/>
<proteinExistence type="predicted"/>
<dbReference type="EMBL" id="SEYY01000061">
    <property type="protein sequence ID" value="KAB7508104.1"/>
    <property type="molecule type" value="Genomic_DNA"/>
</dbReference>
<comment type="caution">
    <text evidence="1">The sequence shown here is derived from an EMBL/GenBank/DDBJ whole genome shotgun (WGS) entry which is preliminary data.</text>
</comment>
<name>A0A5N5TPK1_9CRUS</name>
<evidence type="ECO:0000313" key="1">
    <source>
        <dbReference type="EMBL" id="KAB7508104.1"/>
    </source>
</evidence>
<dbReference type="Proteomes" id="UP000326759">
    <property type="component" value="Unassembled WGS sequence"/>
</dbReference>